<dbReference type="Gene3D" id="2.60.520.10">
    <property type="entry name" value="Phage fibre proteins"/>
    <property type="match status" value="1"/>
</dbReference>
<dbReference type="AlphaFoldDB" id="A0A2S0L4W8"/>
<proteinExistence type="predicted"/>
<accession>A0A2S0L4W8</accession>
<keyword evidence="2" id="KW-1185">Reference proteome</keyword>
<reference evidence="2" key="1">
    <citation type="submission" date="2018-02" db="EMBL/GenBank/DDBJ databases">
        <authorList>
            <person name="Holder M.E."/>
            <person name="Ajami N.J."/>
            <person name="Petrosino J.F."/>
        </authorList>
    </citation>
    <scope>NUCLEOTIDE SEQUENCE [LARGE SCALE GENOMIC DNA]</scope>
    <source>
        <strain evidence="2">CCUG 47132</strain>
    </source>
</reference>
<dbReference type="KEGG" id="mdv:C5Q96_05095"/>
<dbReference type="GeneID" id="78391637"/>
<evidence type="ECO:0000313" key="2">
    <source>
        <dbReference type="Proteomes" id="UP000237883"/>
    </source>
</evidence>
<dbReference type="EMBL" id="CP027228">
    <property type="protein sequence ID" value="AVM48254.1"/>
    <property type="molecule type" value="Genomic_DNA"/>
</dbReference>
<protein>
    <submittedName>
        <fullName evidence="1">Uncharacterized protein</fullName>
    </submittedName>
</protein>
<sequence length="254" mass="27284">MANEVKLITGASGTRHITPQDDASLIRGIVGNGAYILNDVQLEIRSNNTIVIPACDLVINGRHIRITNPKSVTIENGAVGNSRTDTIYLHYTNTGGVEDVDIRVNKGAGVSGRVEDFGTSSVNQFTLATVTLNGINITGTKLNLNKIPLQEIADKLKGDNDEVKTKYITKSVNIRKGLNYIGGVGISTPKILSITGTVHYANYVLPLSYPMINYGSGAYIEWGLSAIMIGDVLTIVSGSDWANCTVEIAITYRN</sequence>
<dbReference type="RefSeq" id="WP_106057327.1">
    <property type="nucleotide sequence ID" value="NZ_CP027228.1"/>
</dbReference>
<dbReference type="OrthoDB" id="2068370at2"/>
<gene>
    <name evidence="1" type="ORF">C5Q96_05095</name>
</gene>
<dbReference type="Proteomes" id="UP000237883">
    <property type="component" value="Chromosome"/>
</dbReference>
<organism evidence="1 2">
    <name type="scientific">Mogibacterium diversum</name>
    <dbReference type="NCBI Taxonomy" id="114527"/>
    <lineage>
        <taxon>Bacteria</taxon>
        <taxon>Bacillati</taxon>
        <taxon>Bacillota</taxon>
        <taxon>Clostridia</taxon>
        <taxon>Peptostreptococcales</taxon>
        <taxon>Anaerovoracaceae</taxon>
        <taxon>Mogibacterium</taxon>
    </lineage>
</organism>
<name>A0A2S0L4W8_9FIRM</name>
<evidence type="ECO:0000313" key="1">
    <source>
        <dbReference type="EMBL" id="AVM48254.1"/>
    </source>
</evidence>